<dbReference type="Proteomes" id="UP000002522">
    <property type="component" value="Chromosome"/>
</dbReference>
<reference evidence="4 5" key="1">
    <citation type="journal article" date="2002" name="Nucleic Acids Res.">
        <title>The complete genomic sequence of Mycoplasma penetrans, an intracellular bacterial pathogen in humans.</title>
        <authorList>
            <person name="Sasaki Y."/>
            <person name="Ishikawa J."/>
            <person name="Yamashita A."/>
            <person name="Oshima K."/>
            <person name="Kenri T."/>
            <person name="Furuya K."/>
            <person name="Yoshino C."/>
            <person name="Horino A."/>
            <person name="Shiba T."/>
            <person name="Sasaki T."/>
            <person name="Hattori M."/>
        </authorList>
    </citation>
    <scope>NUCLEOTIDE SEQUENCE [LARGE SCALE GENOMIC DNA]</scope>
    <source>
        <strain evidence="4 5">HF-2</strain>
    </source>
</reference>
<sequence length="1287" mass="141501">MARKLINKKRILKTLGILSFGIVPIVLSSCSSTSTLISRTVSKNDGSLFETYTTLKEQANYALNSDTGMKEFLKGITDDLILNWLYRLSQTSNVSFSNSYNNQRTQINEDYKDLVDSYKKTHGSSWALKFQQEVLDPVGGTEDAYKKDKWHSWATSQFETYLFNTDYLTYKDANGNIVEQSQLSSKTVSDLYTALKNQNFQFAVPTSNTNDYDAQYAKFMQYIWDQYVQIENPYVVNMSLWKYGTPTQGLGSLYTHAESTTTTQNEDSSNSDSSSGEDSGSTTTTNTGSYIYPYFGNDSSTSSTSATGTLTKFANFVSAANSVSESDVTLPSTGNNSSSPTSSKVKIPFKSTYDSDGYGLLYIPNSYTDDSSTYILAKNTSIYSDLYIEFAAASSYLFWRNSGITGTDVNMEAATTGTTSGNYGIPSIDKEIEKDISNSSVTSDPTSWVDSTTGLDKLTGQFVSTADIFTGSSGKSYELQLDKSYVNQIINPNGSLKSLLNKDLYVVDSFIPKNNNLTNFMMLRNSAGVHAISIDGYYYVNGASEAKSTLTTAEKKKRAGQVVLFRSLYNNLTNKNNGESDYSFSIDVQSELKTFYTNNLTWLIYNYAQQTDQTLFDMKALTSLSDSEKTLATSINNYLHEISYYTKTDDYNKALYNGKSTYSANYGIDAYKNGLAAPWTYQSFTDTDSNKYDSNPIISFQVGATASIVKNPFDTTTTSSALNYDGSTYVSNTSLKSSVTALTNNLNVLSNVSFEGFRYSQYIYSNLSYVNSAMNAFASEGSNLANLVKINYLKRYVSNYFDESTLQFKTGLSQVNNKDLTENLNYGLSNFFFNSTFDASTNKWLKFSAADTESWNKVVEQAQGATNKQKEELKNYKVKLWRQENQVLTSTAISNYLSLYTTVASIVYLLNDNANYFMNYLSNQITVGSTSYIAWQTSQNTTLEKEAGTSATALLSASVLKRNINNNFVSSYIGGENLYTSSGNLTVTYETDLNKSGWTDTKSPNVGGKSSYQDSTTATSYYSISSNMLGFLGLQTSSSNSLNSLITDRIFTNLSTDNPNGTGILYGYGNSYDSLISYVQNITNISSINTIANDLASKLKQSSLKQVADDRKLSLSQKKERIVTALTNLSTNSSESIRDVFKSRNGIVTGDQTSENNAQGLITDSANPSTQFSSYVIQINNNDVSSLSSFITVLSNNNGGASSGSTPTKEDNAYDIFSNLVVQQAVNTTLQSTILNLIIASQGKINAYDVRLFTSLGPQWLANWKVTNGSSSSSSGDSGSGDSSSSS</sequence>
<accession>Q8EV67</accession>
<dbReference type="eggNOG" id="ENOG5031Y89">
    <property type="taxonomic scope" value="Bacteria"/>
</dbReference>
<feature type="compositionally biased region" description="Low complexity" evidence="3">
    <location>
        <begin position="331"/>
        <end position="343"/>
    </location>
</feature>
<organism evidence="4 5">
    <name type="scientific">Malacoplasma penetrans (strain HF-2)</name>
    <name type="common">Mycoplasma penetrans</name>
    <dbReference type="NCBI Taxonomy" id="272633"/>
    <lineage>
        <taxon>Bacteria</taxon>
        <taxon>Bacillati</taxon>
        <taxon>Mycoplasmatota</taxon>
        <taxon>Mycoplasmoidales</taxon>
        <taxon>Mycoplasmoidaceae</taxon>
        <taxon>Malacoplasma</taxon>
    </lineage>
</organism>
<keyword evidence="2" id="KW-0175">Coiled coil</keyword>
<evidence type="ECO:0008006" key="6">
    <source>
        <dbReference type="Google" id="ProtNLM"/>
    </source>
</evidence>
<evidence type="ECO:0000256" key="3">
    <source>
        <dbReference type="SAM" id="MobiDB-lite"/>
    </source>
</evidence>
<evidence type="ECO:0000313" key="5">
    <source>
        <dbReference type="Proteomes" id="UP000002522"/>
    </source>
</evidence>
<dbReference type="RefSeq" id="WP_011077523.1">
    <property type="nucleotide sequence ID" value="NC_004432.1"/>
</dbReference>
<protein>
    <recommendedName>
        <fullName evidence="6">Lipoprotein</fullName>
    </recommendedName>
</protein>
<dbReference type="STRING" id="272633.gene:10731822"/>
<comment type="similarity">
    <text evidence="1">Belongs to the MG307/MG309/MG338 family.</text>
</comment>
<dbReference type="InParanoid" id="Q8EV67"/>
<evidence type="ECO:0000256" key="1">
    <source>
        <dbReference type="ARBA" id="ARBA00010828"/>
    </source>
</evidence>
<feature type="coiled-coil region" evidence="2">
    <location>
        <begin position="859"/>
        <end position="886"/>
    </location>
</feature>
<feature type="region of interest" description="Disordered" evidence="3">
    <location>
        <begin position="326"/>
        <end position="345"/>
    </location>
</feature>
<dbReference type="Pfam" id="PF12506">
    <property type="entry name" value="DUF3713"/>
    <property type="match status" value="1"/>
</dbReference>
<gene>
    <name evidence="4" type="ordered locus">MYPE7010</name>
</gene>
<name>Q8EV67_MALP2</name>
<dbReference type="HOGENOM" id="CLU_262538_0_0_14"/>
<dbReference type="PROSITE" id="PS51257">
    <property type="entry name" value="PROKAR_LIPOPROTEIN"/>
    <property type="match status" value="1"/>
</dbReference>
<dbReference type="KEGG" id="mpe:MYPE7010"/>
<evidence type="ECO:0000313" key="4">
    <source>
        <dbReference type="EMBL" id="BAC44493.1"/>
    </source>
</evidence>
<feature type="region of interest" description="Disordered" evidence="3">
    <location>
        <begin position="258"/>
        <end position="284"/>
    </location>
</feature>
<feature type="region of interest" description="Disordered" evidence="3">
    <location>
        <begin position="1268"/>
        <end position="1287"/>
    </location>
</feature>
<keyword evidence="5" id="KW-1185">Reference proteome</keyword>
<proteinExistence type="inferred from homology"/>
<feature type="compositionally biased region" description="Low complexity" evidence="3">
    <location>
        <begin position="1269"/>
        <end position="1287"/>
    </location>
</feature>
<dbReference type="EMBL" id="BA000026">
    <property type="protein sequence ID" value="BAC44493.1"/>
    <property type="molecule type" value="Genomic_DNA"/>
</dbReference>
<evidence type="ECO:0000256" key="2">
    <source>
        <dbReference type="SAM" id="Coils"/>
    </source>
</evidence>
<dbReference type="InterPro" id="IPR022186">
    <property type="entry name" value="DUF3713"/>
</dbReference>